<dbReference type="KEGG" id="wvi:Weevi_1632"/>
<protein>
    <recommendedName>
        <fullName evidence="1">DUF2314 domain-containing protein</fullName>
    </recommendedName>
</protein>
<proteinExistence type="predicted"/>
<gene>
    <name evidence="2" type="ordered locus">Weevi_1632</name>
</gene>
<reference evidence="3" key="2">
    <citation type="journal article" date="2011" name="Stand. Genomic Sci.">
        <title>Complete genome sequence of Weeksella virosa type strain (9751T).</title>
        <authorList>
            <person name="Lang E."/>
            <person name="Teshima H."/>
            <person name="Lucas S."/>
            <person name="Lapidus A."/>
            <person name="Hammon N."/>
            <person name="Deshpande S."/>
            <person name="Nolan M."/>
            <person name="Cheng J."/>
            <person name="Pitluck S."/>
            <person name="Liolios K."/>
            <person name="Pagani I."/>
            <person name="Mikhailova N."/>
            <person name="Ivanova N."/>
            <person name="Mavromatis K."/>
            <person name="Pati A."/>
            <person name="Tapia R."/>
            <person name="Han C."/>
            <person name="Goodwin L."/>
            <person name="Chen A."/>
            <person name="Palaniappan K."/>
            <person name="Land M."/>
            <person name="Hauser L."/>
            <person name="Chang Y."/>
            <person name="Jeffries C."/>
            <person name="Brambilla E."/>
            <person name="Kopitz M."/>
            <person name="Rohde M."/>
            <person name="Goker M."/>
            <person name="Tindall B."/>
            <person name="Detter J."/>
            <person name="Woyke T."/>
            <person name="Bristow J."/>
            <person name="Eisen J."/>
            <person name="Markowitz V."/>
            <person name="Hugenholtz P."/>
            <person name="Klenk H."/>
            <person name="Kyrpides N."/>
        </authorList>
    </citation>
    <scope>NUCLEOTIDE SEQUENCE [LARGE SCALE GENOMIC DNA]</scope>
    <source>
        <strain evidence="3">ATCC 43766 / DSM 16922 / JCM 21250 / NBRC 16016 / NCTC 11634 / CL345/78</strain>
    </source>
</reference>
<dbReference type="eggNOG" id="COG3779">
    <property type="taxonomic scope" value="Bacteria"/>
</dbReference>
<dbReference type="AlphaFoldDB" id="F0NZI3"/>
<dbReference type="Proteomes" id="UP000008641">
    <property type="component" value="Chromosome"/>
</dbReference>
<sequence>MKKTIIFAFLGLIILGSCKDSRENAVDAYKAVDKQKQEEIILDSLGQVANSSFADFRKAFAEQKEGTSNFFVKEKYVNDANREEHLWIRDITAKGDTLYGVVDSKPRVTNKVKHNDTIVIDPARISDWMYYDNGKLVGGFSLRYERSKLSVEEQKEFDEKYNVSFE</sequence>
<dbReference type="EMBL" id="CP002455">
    <property type="protein sequence ID" value="ADX68330.1"/>
    <property type="molecule type" value="Genomic_DNA"/>
</dbReference>
<keyword evidence="3" id="KW-1185">Reference proteome</keyword>
<evidence type="ECO:0000259" key="1">
    <source>
        <dbReference type="Pfam" id="PF10077"/>
    </source>
</evidence>
<name>F0NZI3_WEEVC</name>
<accession>F0NZI3</accession>
<dbReference type="PROSITE" id="PS51257">
    <property type="entry name" value="PROKAR_LIPOPROTEIN"/>
    <property type="match status" value="1"/>
</dbReference>
<dbReference type="HOGENOM" id="CLU_129853_1_0_10"/>
<dbReference type="OrthoDB" id="884440at2"/>
<organism evidence="2 3">
    <name type="scientific">Weeksella virosa (strain ATCC 43766 / DSM 16922 / JCM 21250 / CCUG 30538 / CDC 9751 / IAM 14551 / NBRC 16016 / NCTC 11634 / CL345/78)</name>
    <dbReference type="NCBI Taxonomy" id="865938"/>
    <lineage>
        <taxon>Bacteria</taxon>
        <taxon>Pseudomonadati</taxon>
        <taxon>Bacteroidota</taxon>
        <taxon>Flavobacteriia</taxon>
        <taxon>Flavobacteriales</taxon>
        <taxon>Weeksellaceae</taxon>
        <taxon>Weeksella</taxon>
    </lineage>
</organism>
<dbReference type="STRING" id="865938.Weevi_1632"/>
<evidence type="ECO:0000313" key="3">
    <source>
        <dbReference type="Proteomes" id="UP000008641"/>
    </source>
</evidence>
<dbReference type="RefSeq" id="WP_013598719.1">
    <property type="nucleotide sequence ID" value="NC_015144.1"/>
</dbReference>
<reference evidence="2 3" key="1">
    <citation type="journal article" date="2011" name="Stand. Genomic Sci.">
        <title>Complete genome sequence of Weeksella virosa type strain (9751).</title>
        <authorList>
            <person name="Lang E."/>
            <person name="Teshima H."/>
            <person name="Lucas S."/>
            <person name="Lapidus A."/>
            <person name="Hammon N."/>
            <person name="Deshpande S."/>
            <person name="Nolan M."/>
            <person name="Cheng J.F."/>
            <person name="Pitluck S."/>
            <person name="Liolios K."/>
            <person name="Pagani I."/>
            <person name="Mikhailova N."/>
            <person name="Ivanova N."/>
            <person name="Mavromatis K."/>
            <person name="Pati A."/>
            <person name="Tapia R."/>
            <person name="Han C."/>
            <person name="Goodwin L."/>
            <person name="Chen A."/>
            <person name="Palaniappan K."/>
            <person name="Land M."/>
            <person name="Hauser L."/>
            <person name="Chang Y.J."/>
            <person name="Jeffries C.D."/>
            <person name="Brambilla E.M."/>
            <person name="Kopitz M."/>
            <person name="Rohde M."/>
            <person name="Goker M."/>
            <person name="Tindall B.J."/>
            <person name="Detter J.C."/>
            <person name="Woyke T."/>
            <person name="Bristow J."/>
            <person name="Eisen J.A."/>
            <person name="Markowitz V."/>
            <person name="Hugenholtz P."/>
            <person name="Klenk H.P."/>
            <person name="Kyrpides N.C."/>
        </authorList>
    </citation>
    <scope>NUCLEOTIDE SEQUENCE [LARGE SCALE GENOMIC DNA]</scope>
    <source>
        <strain evidence="3">ATCC 43766 / DSM 16922 / JCM 21250 / NBRC 16016 / NCTC 11634 / CL345/78</strain>
    </source>
</reference>
<dbReference type="Pfam" id="PF10077">
    <property type="entry name" value="DUF2314"/>
    <property type="match status" value="1"/>
</dbReference>
<dbReference type="InterPro" id="IPR018756">
    <property type="entry name" value="DUF2314"/>
</dbReference>
<evidence type="ECO:0000313" key="2">
    <source>
        <dbReference type="EMBL" id="ADX68330.1"/>
    </source>
</evidence>
<feature type="domain" description="DUF2314" evidence="1">
    <location>
        <begin position="48"/>
        <end position="163"/>
    </location>
</feature>